<dbReference type="GO" id="GO:0005737">
    <property type="term" value="C:cytoplasm"/>
    <property type="evidence" value="ECO:0007669"/>
    <property type="project" value="TreeGrafter"/>
</dbReference>
<comment type="caution">
    <text evidence="3">The sequence shown here is derived from an EMBL/GenBank/DDBJ whole genome shotgun (WGS) entry which is preliminary data.</text>
</comment>
<keyword evidence="4" id="KW-1185">Reference proteome</keyword>
<dbReference type="Proteomes" id="UP000449547">
    <property type="component" value="Unassembled WGS sequence"/>
</dbReference>
<organism evidence="3 4">
    <name type="scientific">Diutina rugosa</name>
    <name type="common">Yeast</name>
    <name type="synonym">Candida rugosa</name>
    <dbReference type="NCBI Taxonomy" id="5481"/>
    <lineage>
        <taxon>Eukaryota</taxon>
        <taxon>Fungi</taxon>
        <taxon>Dikarya</taxon>
        <taxon>Ascomycota</taxon>
        <taxon>Saccharomycotina</taxon>
        <taxon>Pichiomycetes</taxon>
        <taxon>Debaryomycetaceae</taxon>
        <taxon>Diutina</taxon>
    </lineage>
</organism>
<evidence type="ECO:0000256" key="1">
    <source>
        <dbReference type="ARBA" id="ARBA00023002"/>
    </source>
</evidence>
<reference evidence="3 4" key="1">
    <citation type="submission" date="2019-07" db="EMBL/GenBank/DDBJ databases">
        <title>Genome assembly of two rare yeast pathogens: Diutina rugosa and Trichomonascus ciferrii.</title>
        <authorList>
            <person name="Mixao V."/>
            <person name="Saus E."/>
            <person name="Hansen A."/>
            <person name="Lass-Flor C."/>
            <person name="Gabaldon T."/>
        </authorList>
    </citation>
    <scope>NUCLEOTIDE SEQUENCE [LARGE SCALE GENOMIC DNA]</scope>
    <source>
        <strain evidence="3 4">CBS 613</strain>
    </source>
</reference>
<dbReference type="InterPro" id="IPR023210">
    <property type="entry name" value="NADP_OxRdtase_dom"/>
</dbReference>
<dbReference type="InterPro" id="IPR036812">
    <property type="entry name" value="NAD(P)_OxRdtase_dom_sf"/>
</dbReference>
<sequence>MTAYTFSALPIPGRFGYGTMNLTWNPHPPPTSQSIETLQFVTQNDQFGTKLLNGGEFYGPDNANLKLFKEFLAANSPEDNEKLVISIKGGFNPATHGPDGSKEFITKSIENILSFFPPPGTAGRPKLIFEPARVDLNHPYEQTISYVAEYVRAGKLDGFSLSEVGIGSIQKALSVAAVSCVELELSLLCQDILQNGIIDELTRHSIPVVAYSPLCRGYLTDHTVENKDTWLSSIKEGDFRLTIEKFSPENYKHNIVLVENLYHYAHDKKNCSLESLALSWILAISENPHYQGRRITKILPIPGGSTPKRIESNLSSLVELTDAELLEIDAICAATPVRGRRYNEAAEALNFA</sequence>
<dbReference type="Pfam" id="PF00248">
    <property type="entry name" value="Aldo_ket_red"/>
    <property type="match status" value="1"/>
</dbReference>
<evidence type="ECO:0000259" key="2">
    <source>
        <dbReference type="Pfam" id="PF00248"/>
    </source>
</evidence>
<accession>A0A642UVB0</accession>
<dbReference type="PANTHER" id="PTHR43625">
    <property type="entry name" value="AFLATOXIN B1 ALDEHYDE REDUCTASE"/>
    <property type="match status" value="1"/>
</dbReference>
<name>A0A642UVB0_DIURU</name>
<keyword evidence="1" id="KW-0560">Oxidoreductase</keyword>
<dbReference type="OMA" id="YPVEETI"/>
<dbReference type="EMBL" id="SWFT01000036">
    <property type="protein sequence ID" value="KAA8906250.1"/>
    <property type="molecule type" value="Genomic_DNA"/>
</dbReference>
<gene>
    <name evidence="3" type="ORF">DIURU_001192</name>
</gene>
<dbReference type="GeneID" id="54779845"/>
<protein>
    <recommendedName>
        <fullName evidence="2">NADP-dependent oxidoreductase domain-containing protein</fullName>
    </recommendedName>
</protein>
<dbReference type="PANTHER" id="PTHR43625:SF78">
    <property type="entry name" value="PYRIDOXAL REDUCTASE-RELATED"/>
    <property type="match status" value="1"/>
</dbReference>
<dbReference type="CDD" id="cd19077">
    <property type="entry name" value="AKR_AKR8A1-2"/>
    <property type="match status" value="1"/>
</dbReference>
<dbReference type="GO" id="GO:0016491">
    <property type="term" value="F:oxidoreductase activity"/>
    <property type="evidence" value="ECO:0007669"/>
    <property type="project" value="UniProtKB-KW"/>
</dbReference>
<dbReference type="AlphaFoldDB" id="A0A642UVB0"/>
<evidence type="ECO:0000313" key="4">
    <source>
        <dbReference type="Proteomes" id="UP000449547"/>
    </source>
</evidence>
<proteinExistence type="predicted"/>
<dbReference type="Gene3D" id="3.20.20.100">
    <property type="entry name" value="NADP-dependent oxidoreductase domain"/>
    <property type="match status" value="1"/>
</dbReference>
<evidence type="ECO:0000313" key="3">
    <source>
        <dbReference type="EMBL" id="KAA8906250.1"/>
    </source>
</evidence>
<dbReference type="InterPro" id="IPR050791">
    <property type="entry name" value="Aldo-Keto_reductase"/>
</dbReference>
<feature type="domain" description="NADP-dependent oxidoreductase" evidence="2">
    <location>
        <begin position="16"/>
        <end position="331"/>
    </location>
</feature>
<dbReference type="VEuPathDB" id="FungiDB:DIURU_001192"/>
<dbReference type="RefSeq" id="XP_034014070.1">
    <property type="nucleotide sequence ID" value="XM_034153709.1"/>
</dbReference>
<dbReference type="SUPFAM" id="SSF51430">
    <property type="entry name" value="NAD(P)-linked oxidoreductase"/>
    <property type="match status" value="1"/>
</dbReference>
<dbReference type="OrthoDB" id="37537at2759"/>